<evidence type="ECO:0000313" key="10">
    <source>
        <dbReference type="Proteomes" id="UP000501518"/>
    </source>
</evidence>
<evidence type="ECO:0000256" key="8">
    <source>
        <dbReference type="SAM" id="SignalP"/>
    </source>
</evidence>
<evidence type="ECO:0000313" key="9">
    <source>
        <dbReference type="EMBL" id="QIN28733.1"/>
    </source>
</evidence>
<protein>
    <submittedName>
        <fullName evidence="9">S1 family peptidase</fullName>
    </submittedName>
</protein>
<keyword evidence="8" id="KW-0732">Signal</keyword>
<gene>
    <name evidence="9" type="ORF">EW640_05165</name>
</gene>
<dbReference type="Gene3D" id="2.40.10.10">
    <property type="entry name" value="Trypsin-like serine proteases"/>
    <property type="match status" value="2"/>
</dbReference>
<evidence type="ECO:0000256" key="7">
    <source>
        <dbReference type="PIRSR" id="PIRSR001134-2"/>
    </source>
</evidence>
<keyword evidence="5 7" id="KW-1015">Disulfide bond</keyword>
<evidence type="ECO:0000256" key="2">
    <source>
        <dbReference type="ARBA" id="ARBA00022670"/>
    </source>
</evidence>
<name>A0A6G8KVT5_9MICO</name>
<organism evidence="9 10">
    <name type="scientific">Brevibacterium luteolum</name>
    <dbReference type="NCBI Taxonomy" id="199591"/>
    <lineage>
        <taxon>Bacteria</taxon>
        <taxon>Bacillati</taxon>
        <taxon>Actinomycetota</taxon>
        <taxon>Actinomycetes</taxon>
        <taxon>Micrococcales</taxon>
        <taxon>Brevibacteriaceae</taxon>
        <taxon>Brevibacterium</taxon>
    </lineage>
</organism>
<sequence length="413" mass="42736">MKRHLVHAVLIGALAFTGVGTALPAAAGPAPLKTADTAIQESPEAQKVNPVFSDKELKIMAESSGRTVSEQREYVEAQAEQNNELYELSQKGNDFDGAFFNEDNELVVQASAGSLEAKAAKAKGLEVRDPQHGESKLNEIVDALNSVDGDRSAIASIAPEIIDDRVVITVSDADAKSAVLDKAAEYGDAVTVVEGERNILHTTARGGDKVSVPGSYCSAGFPASTTGGTKVMIWAGHCVEGQQNFSVGGSTFGTFAATAFKSYDGKPDRDIGAIYVNAGNSVSTSVNTYGSDFGITNADRGAWQAPVGTDMCRTGATSGVTCGKVTGYNASVNYSDNQGRSVAQVSGLGTSSVCTAPGDSGGAYTAGGYAVGMTSGGPSNQRCGFNGGYMGGSSYFQPVQDALNYYGLRYGHR</sequence>
<evidence type="ECO:0000256" key="5">
    <source>
        <dbReference type="ARBA" id="ARBA00023157"/>
    </source>
</evidence>
<feature type="chain" id="PRO_5026088053" evidence="8">
    <location>
        <begin position="28"/>
        <end position="413"/>
    </location>
</feature>
<dbReference type="Proteomes" id="UP000501518">
    <property type="component" value="Chromosome"/>
</dbReference>
<dbReference type="CDD" id="cd21112">
    <property type="entry name" value="alphaLP-like"/>
    <property type="match status" value="1"/>
</dbReference>
<dbReference type="InterPro" id="IPR043504">
    <property type="entry name" value="Peptidase_S1_PA_chymotrypsin"/>
</dbReference>
<proteinExistence type="inferred from homology"/>
<feature type="disulfide bond" evidence="7">
    <location>
        <begin position="217"/>
        <end position="238"/>
    </location>
</feature>
<dbReference type="InterPro" id="IPR001316">
    <property type="entry name" value="Pept_S1A_streptogrisin"/>
</dbReference>
<feature type="active site" description="Charge relay system" evidence="6">
    <location>
        <position position="237"/>
    </location>
</feature>
<keyword evidence="3" id="KW-0378">Hydrolase</keyword>
<accession>A0A6G8KVT5</accession>
<feature type="disulfide bond" evidence="7">
    <location>
        <begin position="312"/>
        <end position="322"/>
    </location>
</feature>
<dbReference type="GO" id="GO:0004252">
    <property type="term" value="F:serine-type endopeptidase activity"/>
    <property type="evidence" value="ECO:0007669"/>
    <property type="project" value="InterPro"/>
</dbReference>
<dbReference type="KEGG" id="blut:EW640_05165"/>
<evidence type="ECO:0000256" key="1">
    <source>
        <dbReference type="ARBA" id="ARBA00007664"/>
    </source>
</evidence>
<keyword evidence="2" id="KW-0645">Protease</keyword>
<dbReference type="InterPro" id="IPR009003">
    <property type="entry name" value="Peptidase_S1_PA"/>
</dbReference>
<feature type="active site" description="Charge relay system" evidence="6">
    <location>
        <position position="360"/>
    </location>
</feature>
<dbReference type="RefSeq" id="WP_165883196.1">
    <property type="nucleotide sequence ID" value="NZ_CP035810.1"/>
</dbReference>
<dbReference type="SUPFAM" id="SSF50494">
    <property type="entry name" value="Trypsin-like serine proteases"/>
    <property type="match status" value="1"/>
</dbReference>
<feature type="signal peptide" evidence="8">
    <location>
        <begin position="1"/>
        <end position="27"/>
    </location>
</feature>
<reference evidence="9 10" key="1">
    <citation type="submission" date="2019-02" db="EMBL/GenBank/DDBJ databases">
        <title>Complete Genome Sequence and Methylome Analysis of Brevibacterium luteolum NEB1784.</title>
        <authorList>
            <person name="Fomenkov A."/>
            <person name="Roberts R.J."/>
        </authorList>
    </citation>
    <scope>NUCLEOTIDE SEQUENCE [LARGE SCALE GENOMIC DNA]</scope>
    <source>
        <strain evidence="9 10">NEB1784</strain>
    </source>
</reference>
<dbReference type="EMBL" id="CP035810">
    <property type="protein sequence ID" value="QIN28733.1"/>
    <property type="molecule type" value="Genomic_DNA"/>
</dbReference>
<dbReference type="PRINTS" id="PR00861">
    <property type="entry name" value="ALYTICPTASE"/>
</dbReference>
<dbReference type="AlphaFoldDB" id="A0A6G8KVT5"/>
<evidence type="ECO:0000256" key="3">
    <source>
        <dbReference type="ARBA" id="ARBA00022801"/>
    </source>
</evidence>
<keyword evidence="4" id="KW-0720">Serine protease</keyword>
<comment type="similarity">
    <text evidence="1">Belongs to the peptidase S1 family.</text>
</comment>
<feature type="disulfide bond" evidence="7">
    <location>
        <begin position="354"/>
        <end position="383"/>
    </location>
</feature>
<evidence type="ECO:0000256" key="4">
    <source>
        <dbReference type="ARBA" id="ARBA00022825"/>
    </source>
</evidence>
<feature type="active site" description="Charge relay system" evidence="6">
    <location>
        <position position="270"/>
    </location>
</feature>
<evidence type="ECO:0000256" key="6">
    <source>
        <dbReference type="PIRSR" id="PIRSR001134-1"/>
    </source>
</evidence>
<dbReference type="PIRSF" id="PIRSF001134">
    <property type="entry name" value="Streptogrisin"/>
    <property type="match status" value="1"/>
</dbReference>
<dbReference type="GO" id="GO:0006508">
    <property type="term" value="P:proteolysis"/>
    <property type="evidence" value="ECO:0007669"/>
    <property type="project" value="UniProtKB-KW"/>
</dbReference>